<dbReference type="AlphaFoldDB" id="A0A8I1AGV2"/>
<protein>
    <submittedName>
        <fullName evidence="1">Uncharacterized protein</fullName>
    </submittedName>
</protein>
<dbReference type="Proteomes" id="UP000633619">
    <property type="component" value="Unassembled WGS sequence"/>
</dbReference>
<sequence length="54" mass="6103">MKALICDQCKSIISFNSGLTVSRDLQVVGEPDEWHFCSWNCLGQLAMEKGEKKK</sequence>
<comment type="caution">
    <text evidence="1">The sequence shown here is derived from an EMBL/GenBank/DDBJ whole genome shotgun (WGS) entry which is preliminary data.</text>
</comment>
<proteinExistence type="predicted"/>
<reference evidence="1 2" key="1">
    <citation type="submission" date="2020-12" db="EMBL/GenBank/DDBJ databases">
        <title>WGS of Thermoactinomyces spp.</title>
        <authorList>
            <person name="Cheng K."/>
        </authorList>
    </citation>
    <scope>NUCLEOTIDE SEQUENCE [LARGE SCALE GENOMIC DNA]</scope>
    <source>
        <strain evidence="2">CICC 10671\DSM 43846</strain>
    </source>
</reference>
<organism evidence="1 2">
    <name type="scientific">Thermoactinomyces intermedius</name>
    <dbReference type="NCBI Taxonomy" id="2024"/>
    <lineage>
        <taxon>Bacteria</taxon>
        <taxon>Bacillati</taxon>
        <taxon>Bacillota</taxon>
        <taxon>Bacilli</taxon>
        <taxon>Bacillales</taxon>
        <taxon>Thermoactinomycetaceae</taxon>
        <taxon>Thermoactinomyces</taxon>
    </lineage>
</organism>
<keyword evidence="2" id="KW-1185">Reference proteome</keyword>
<dbReference type="RefSeq" id="WP_181732307.1">
    <property type="nucleotide sequence ID" value="NZ_JACEIR010000006.1"/>
</dbReference>
<dbReference type="EMBL" id="JAECVW010000006">
    <property type="protein sequence ID" value="MBH8595728.1"/>
    <property type="molecule type" value="Genomic_DNA"/>
</dbReference>
<evidence type="ECO:0000313" key="2">
    <source>
        <dbReference type="Proteomes" id="UP000633619"/>
    </source>
</evidence>
<name>A0A8I1AGV2_THEIN</name>
<accession>A0A8I1AGV2</accession>
<evidence type="ECO:0000313" key="1">
    <source>
        <dbReference type="EMBL" id="MBH8595728.1"/>
    </source>
</evidence>
<gene>
    <name evidence="1" type="ORF">I8U20_10340</name>
</gene>